<name>U4TTR9_9LACO</name>
<keyword evidence="1" id="KW-0812">Transmembrane</keyword>
<keyword evidence="1" id="KW-0472">Membrane</keyword>
<dbReference type="Proteomes" id="UP000030647">
    <property type="component" value="Unassembled WGS sequence"/>
</dbReference>
<feature type="transmembrane region" description="Helical" evidence="1">
    <location>
        <begin position="94"/>
        <end position="119"/>
    </location>
</feature>
<accession>U4TTR9</accession>
<proteinExistence type="predicted"/>
<feature type="transmembrane region" description="Helical" evidence="1">
    <location>
        <begin position="166"/>
        <end position="188"/>
    </location>
</feature>
<feature type="transmembrane region" description="Helical" evidence="1">
    <location>
        <begin position="126"/>
        <end position="146"/>
    </location>
</feature>
<keyword evidence="3" id="KW-1185">Reference proteome</keyword>
<dbReference type="HOGENOM" id="CLU_1400937_0_0_9"/>
<gene>
    <name evidence="2" type="ORF">L248_2692</name>
</gene>
<evidence type="ECO:0000313" key="3">
    <source>
        <dbReference type="Proteomes" id="UP000030647"/>
    </source>
</evidence>
<reference evidence="3" key="1">
    <citation type="journal article" date="2013" name="Genome Announc.">
        <title>Whole-Genome Sequencing of Lactobacillus shenzhenensis Strain LY-73T.</title>
        <authorList>
            <person name="Lin Z."/>
            <person name="Liu Z."/>
            <person name="Yang R."/>
            <person name="Zou Y."/>
            <person name="Wan D."/>
            <person name="Chen J."/>
            <person name="Guo M."/>
            <person name="Zhao J."/>
            <person name="Fang C."/>
            <person name="Yang R."/>
            <person name="Liu F."/>
        </authorList>
    </citation>
    <scope>NUCLEOTIDE SEQUENCE [LARGE SCALE GENOMIC DNA]</scope>
    <source>
        <strain evidence="3">LY-73</strain>
    </source>
</reference>
<dbReference type="AlphaFoldDB" id="U4TTR9"/>
<evidence type="ECO:0000256" key="1">
    <source>
        <dbReference type="SAM" id="Phobius"/>
    </source>
</evidence>
<evidence type="ECO:0000313" key="2">
    <source>
        <dbReference type="EMBL" id="ERL65293.1"/>
    </source>
</evidence>
<dbReference type="EMBL" id="KI271587">
    <property type="protein sequence ID" value="ERL65293.1"/>
    <property type="molecule type" value="Genomic_DNA"/>
</dbReference>
<protein>
    <submittedName>
        <fullName evidence="2">Uncharacterized protein</fullName>
    </submittedName>
</protein>
<dbReference type="STRING" id="1231336.L248_2692"/>
<sequence length="194" mass="22071">MFFVMARDVYFQNVTLFIQDVFAPNSLGIGVLLSSLWYLSLPEAKVLVVIRASRTQTMFLPKWRQLWCVSLVGALPWTVGTAVILVHARVFNPWLPTVIVFFAYLCTLILWGMLIWALALLLRNRIIGSIVIILIALGHIFVRELSKGPFADWSPLLVGGWYHLTPWVKGGEFLLLAGILTGAILFMTERYEYR</sequence>
<feature type="transmembrane region" description="Helical" evidence="1">
    <location>
        <begin position="66"/>
        <end position="88"/>
    </location>
</feature>
<organism evidence="2 3">
    <name type="scientific">Schleiferilactobacillus shenzhenensis LY-73</name>
    <dbReference type="NCBI Taxonomy" id="1231336"/>
    <lineage>
        <taxon>Bacteria</taxon>
        <taxon>Bacillati</taxon>
        <taxon>Bacillota</taxon>
        <taxon>Bacilli</taxon>
        <taxon>Lactobacillales</taxon>
        <taxon>Lactobacillaceae</taxon>
        <taxon>Schleiferilactobacillus</taxon>
    </lineage>
</organism>
<keyword evidence="1" id="KW-1133">Transmembrane helix</keyword>